<dbReference type="InterPro" id="IPR051204">
    <property type="entry name" value="ABC_transp_perm/SBD"/>
</dbReference>
<dbReference type="Gene3D" id="1.10.3720.10">
    <property type="entry name" value="MetI-like"/>
    <property type="match status" value="1"/>
</dbReference>
<dbReference type="Proteomes" id="UP000276345">
    <property type="component" value="Chromosome"/>
</dbReference>
<evidence type="ECO:0000313" key="7">
    <source>
        <dbReference type="Proteomes" id="UP000276345"/>
    </source>
</evidence>
<name>A0A447NQB8_SALET</name>
<keyword evidence="4" id="KW-1133">Transmembrane helix</keyword>
<comment type="subcellular location">
    <subcellularLocation>
        <location evidence="1">Membrane</location>
        <topology evidence="1">Multi-pass membrane protein</topology>
    </subcellularLocation>
</comment>
<keyword evidence="2" id="KW-0813">Transport</keyword>
<sequence length="63" mass="6705">MTPALIALVLYALLPLVRGVVAGLNQVPRDVLESARAMGMSSASASGMCNCRWRCRSFYVACG</sequence>
<dbReference type="AlphaFoldDB" id="A0A447NQB8"/>
<dbReference type="PANTHER" id="PTHR30177:SF30">
    <property type="entry name" value="GLYCINE BETAINE UPTAKE SYSTEM PERMEASE PROTEIN YEHY"/>
    <property type="match status" value="1"/>
</dbReference>
<dbReference type="InterPro" id="IPR035906">
    <property type="entry name" value="MetI-like_sf"/>
</dbReference>
<accession>A0A447NQB8</accession>
<evidence type="ECO:0000313" key="6">
    <source>
        <dbReference type="EMBL" id="VEA05474.1"/>
    </source>
</evidence>
<gene>
    <name evidence="6" type="primary">yehY_2</name>
    <name evidence="6" type="ORF">NCTC7406_01942</name>
</gene>
<dbReference type="SUPFAM" id="SSF161098">
    <property type="entry name" value="MetI-like"/>
    <property type="match status" value="1"/>
</dbReference>
<proteinExistence type="predicted"/>
<organism evidence="6 7">
    <name type="scientific">Salmonella enterica subsp. enterica serovar Sanjuan</name>
    <dbReference type="NCBI Taxonomy" id="1160765"/>
    <lineage>
        <taxon>Bacteria</taxon>
        <taxon>Pseudomonadati</taxon>
        <taxon>Pseudomonadota</taxon>
        <taxon>Gammaproteobacteria</taxon>
        <taxon>Enterobacterales</taxon>
        <taxon>Enterobacteriaceae</taxon>
        <taxon>Salmonella</taxon>
    </lineage>
</organism>
<dbReference type="GO" id="GO:0031460">
    <property type="term" value="P:glycine betaine transport"/>
    <property type="evidence" value="ECO:0007669"/>
    <property type="project" value="TreeGrafter"/>
</dbReference>
<dbReference type="GO" id="GO:0016020">
    <property type="term" value="C:membrane"/>
    <property type="evidence" value="ECO:0007669"/>
    <property type="project" value="UniProtKB-SubCell"/>
</dbReference>
<evidence type="ECO:0000256" key="3">
    <source>
        <dbReference type="ARBA" id="ARBA00022692"/>
    </source>
</evidence>
<dbReference type="PANTHER" id="PTHR30177">
    <property type="entry name" value="GLYCINE BETAINE/L-PROLINE TRANSPORT SYSTEM PERMEASE PROTEIN PROW"/>
    <property type="match status" value="1"/>
</dbReference>
<keyword evidence="3" id="KW-0812">Transmembrane</keyword>
<protein>
    <submittedName>
        <fullName evidence="6">Osmoprotectant uptake system permease</fullName>
    </submittedName>
</protein>
<keyword evidence="5" id="KW-0472">Membrane</keyword>
<evidence type="ECO:0000256" key="1">
    <source>
        <dbReference type="ARBA" id="ARBA00004141"/>
    </source>
</evidence>
<evidence type="ECO:0000256" key="2">
    <source>
        <dbReference type="ARBA" id="ARBA00022448"/>
    </source>
</evidence>
<evidence type="ECO:0000256" key="4">
    <source>
        <dbReference type="ARBA" id="ARBA00022989"/>
    </source>
</evidence>
<dbReference type="EMBL" id="LR134142">
    <property type="protein sequence ID" value="VEA05474.1"/>
    <property type="molecule type" value="Genomic_DNA"/>
</dbReference>
<reference evidence="6 7" key="1">
    <citation type="submission" date="2018-12" db="EMBL/GenBank/DDBJ databases">
        <authorList>
            <consortium name="Pathogen Informatics"/>
        </authorList>
    </citation>
    <scope>NUCLEOTIDE SEQUENCE [LARGE SCALE GENOMIC DNA]</scope>
    <source>
        <strain evidence="6 7">NCTC7406</strain>
    </source>
</reference>
<evidence type="ECO:0000256" key="5">
    <source>
        <dbReference type="ARBA" id="ARBA00023136"/>
    </source>
</evidence>